<gene>
    <name evidence="2" type="primary">bet</name>
    <name evidence="2" type="ORF">BN424_2163</name>
</gene>
<dbReference type="InterPro" id="IPR010183">
    <property type="entry name" value="Phage_lambda_Bet"/>
</dbReference>
<sequence length="244" mass="27798">MANELMDKQVVYEVNGEEVKLSGNMIRNYLVSGDEPVSDQEVVLFLNLCKFQKLNPFLKEAFLVKFKGRPAQIIVSKEAFMKRAEANPQYNGFEAGIIVERNNELIDLPGAIMLTGDAIKGGWAKVFRKDREYPILVKISFKEFSKGQSTWNQMPLTMIRKTALVNALREAFPDNLGAMYTEEEQQVPTELPQEVIVQQEIEENSNQIEVDIEVEPEVNPRKDVSEVEQSQLFDEVNPPIEPAF</sequence>
<dbReference type="GO" id="GO:0006310">
    <property type="term" value="P:DNA recombination"/>
    <property type="evidence" value="ECO:0007669"/>
    <property type="project" value="InterPro"/>
</dbReference>
<keyword evidence="3" id="KW-1185">Reference proteome</keyword>
<dbReference type="RefSeq" id="WP_015076755.1">
    <property type="nucleotide sequence ID" value="NC_019425.2"/>
</dbReference>
<dbReference type="STRING" id="1234679.BN424_2163"/>
<evidence type="ECO:0000313" key="2">
    <source>
        <dbReference type="EMBL" id="CCO11603.2"/>
    </source>
</evidence>
<dbReference type="NCBIfam" id="TIGR01913">
    <property type="entry name" value="bet_lambda"/>
    <property type="match status" value="1"/>
</dbReference>
<proteinExistence type="predicted"/>
<accession>K8EIC8</accession>
<name>K8EIC8_CARML</name>
<reference evidence="3" key="1">
    <citation type="journal article" date="2013" name="Genome Announc.">
        <title>Complete Chromosome Sequence of Carnobacterium maltaromaticum LMA 28.</title>
        <authorList>
            <person name="Cailliez-Grimal C."/>
            <person name="Chaillou S."/>
            <person name="Anba-Mondoloni J."/>
            <person name="Loux V."/>
            <person name="Afzal M.I."/>
            <person name="Rahman A."/>
            <person name="Kergourlay G."/>
            <person name="Champomier-Verges M.C."/>
            <person name="Zagorec M."/>
            <person name="Dalgaard P."/>
            <person name="Leisner J.J."/>
            <person name="Prevost H."/>
            <person name="Revol-Junelles A.M."/>
            <person name="Borges F."/>
        </authorList>
    </citation>
    <scope>NUCLEOTIDE SEQUENCE</scope>
    <source>
        <strain evidence="3">LMA28</strain>
    </source>
</reference>
<dbReference type="Pfam" id="PF03837">
    <property type="entry name" value="RecT"/>
    <property type="match status" value="1"/>
</dbReference>
<dbReference type="eggNOG" id="COG3723">
    <property type="taxonomic scope" value="Bacteria"/>
</dbReference>
<dbReference type="GO" id="GO:0003677">
    <property type="term" value="F:DNA binding"/>
    <property type="evidence" value="ECO:0007669"/>
    <property type="project" value="InterPro"/>
</dbReference>
<feature type="region of interest" description="Disordered" evidence="1">
    <location>
        <begin position="217"/>
        <end position="244"/>
    </location>
</feature>
<dbReference type="Proteomes" id="UP000000212">
    <property type="component" value="Chromosome"/>
</dbReference>
<evidence type="ECO:0000313" key="3">
    <source>
        <dbReference type="Proteomes" id="UP000000212"/>
    </source>
</evidence>
<dbReference type="HOGENOM" id="CLU_073543_1_0_9"/>
<dbReference type="OrthoDB" id="7889018at2"/>
<dbReference type="EMBL" id="HE999757">
    <property type="protein sequence ID" value="CCO11603.2"/>
    <property type="molecule type" value="Genomic_DNA"/>
</dbReference>
<dbReference type="InterPro" id="IPR018330">
    <property type="entry name" value="RecT_fam"/>
</dbReference>
<dbReference type="KEGG" id="cml:BN424_2163"/>
<protein>
    <submittedName>
        <fullName evidence="2">Phage recombination protein Bet</fullName>
    </submittedName>
</protein>
<organism evidence="2 3">
    <name type="scientific">Carnobacterium maltaromaticum LMA28</name>
    <dbReference type="NCBI Taxonomy" id="1234679"/>
    <lineage>
        <taxon>Bacteria</taxon>
        <taxon>Bacillati</taxon>
        <taxon>Bacillota</taxon>
        <taxon>Bacilli</taxon>
        <taxon>Lactobacillales</taxon>
        <taxon>Carnobacteriaceae</taxon>
        <taxon>Carnobacterium</taxon>
    </lineage>
</organism>
<dbReference type="AlphaFoldDB" id="K8EIC8"/>
<evidence type="ECO:0000256" key="1">
    <source>
        <dbReference type="SAM" id="MobiDB-lite"/>
    </source>
</evidence>